<feature type="compositionally biased region" description="Acidic residues" evidence="1">
    <location>
        <begin position="1"/>
        <end position="19"/>
    </location>
</feature>
<feature type="compositionally biased region" description="Pro residues" evidence="1">
    <location>
        <begin position="23"/>
        <end position="37"/>
    </location>
</feature>
<name>A0ABR3QSC8_9PLEO</name>
<sequence length="107" mass="10981">MADETFDEDIFDDLYDEPEEPAKPAPAPAAPAAPADPEPVARNEHAVDPAAAAPGSFDGHAVQDEYAPVDGDAQMAGSNFAAAANQGSGNEPTVDDNYGPINVKEDG</sequence>
<comment type="caution">
    <text evidence="2">The sequence shown here is derived from an EMBL/GenBank/DDBJ whole genome shotgun (WGS) entry which is preliminary data.</text>
</comment>
<evidence type="ECO:0000256" key="1">
    <source>
        <dbReference type="SAM" id="MobiDB-lite"/>
    </source>
</evidence>
<keyword evidence="3" id="KW-1185">Reference proteome</keyword>
<gene>
    <name evidence="2" type="ORF">SLS60_009744</name>
</gene>
<proteinExistence type="predicted"/>
<evidence type="ECO:0000313" key="3">
    <source>
        <dbReference type="Proteomes" id="UP001521785"/>
    </source>
</evidence>
<organism evidence="2 3">
    <name type="scientific">Paraconiothyrium brasiliense</name>
    <dbReference type="NCBI Taxonomy" id="300254"/>
    <lineage>
        <taxon>Eukaryota</taxon>
        <taxon>Fungi</taxon>
        <taxon>Dikarya</taxon>
        <taxon>Ascomycota</taxon>
        <taxon>Pezizomycotina</taxon>
        <taxon>Dothideomycetes</taxon>
        <taxon>Pleosporomycetidae</taxon>
        <taxon>Pleosporales</taxon>
        <taxon>Massarineae</taxon>
        <taxon>Didymosphaeriaceae</taxon>
        <taxon>Paraconiothyrium</taxon>
    </lineage>
</organism>
<feature type="region of interest" description="Disordered" evidence="1">
    <location>
        <begin position="1"/>
        <end position="107"/>
    </location>
</feature>
<protein>
    <submittedName>
        <fullName evidence="2">Uncharacterized protein</fullName>
    </submittedName>
</protein>
<reference evidence="2 3" key="1">
    <citation type="submission" date="2024-02" db="EMBL/GenBank/DDBJ databases">
        <title>De novo assembly and annotation of 12 fungi associated with fruit tree decline syndrome in Ontario, Canada.</title>
        <authorList>
            <person name="Sulman M."/>
            <person name="Ellouze W."/>
            <person name="Ilyukhin E."/>
        </authorList>
    </citation>
    <scope>NUCLEOTIDE SEQUENCE [LARGE SCALE GENOMIC DNA]</scope>
    <source>
        <strain evidence="2 3">M42-189</strain>
    </source>
</reference>
<dbReference type="Proteomes" id="UP001521785">
    <property type="component" value="Unassembled WGS sequence"/>
</dbReference>
<accession>A0ABR3QSC8</accession>
<dbReference type="EMBL" id="JAKJXO020000016">
    <property type="protein sequence ID" value="KAL1595058.1"/>
    <property type="molecule type" value="Genomic_DNA"/>
</dbReference>
<evidence type="ECO:0000313" key="2">
    <source>
        <dbReference type="EMBL" id="KAL1595058.1"/>
    </source>
</evidence>